<keyword evidence="3" id="KW-0813">Transport</keyword>
<dbReference type="InterPro" id="IPR006059">
    <property type="entry name" value="SBP"/>
</dbReference>
<comment type="caution">
    <text evidence="5">The sequence shown here is derived from an EMBL/GenBank/DDBJ whole genome shotgun (WGS) entry which is preliminary data.</text>
</comment>
<name>A0A494Y8R2_9BACL</name>
<dbReference type="AlphaFoldDB" id="A0A494Y8R2"/>
<proteinExistence type="inferred from homology"/>
<dbReference type="PROSITE" id="PS51257">
    <property type="entry name" value="PROKAR_LIPOPROTEIN"/>
    <property type="match status" value="1"/>
</dbReference>
<keyword evidence="6" id="KW-1185">Reference proteome</keyword>
<reference evidence="5 6" key="1">
    <citation type="submission" date="2018-10" db="EMBL/GenBank/DDBJ databases">
        <title>Cohnella sp. M2MS4P-1, whole genome shotgun sequence.</title>
        <authorList>
            <person name="Tuo L."/>
        </authorList>
    </citation>
    <scope>NUCLEOTIDE SEQUENCE [LARGE SCALE GENOMIC DNA]</scope>
    <source>
        <strain evidence="5 6">M2MS4P-1</strain>
    </source>
</reference>
<dbReference type="Pfam" id="PF01547">
    <property type="entry name" value="SBP_bac_1"/>
    <property type="match status" value="1"/>
</dbReference>
<evidence type="ECO:0000313" key="5">
    <source>
        <dbReference type="EMBL" id="RKP56272.1"/>
    </source>
</evidence>
<comment type="subcellular location">
    <subcellularLocation>
        <location evidence="1">Cell envelope</location>
    </subcellularLocation>
</comment>
<evidence type="ECO:0000256" key="3">
    <source>
        <dbReference type="ARBA" id="ARBA00022448"/>
    </source>
</evidence>
<sequence length="451" mass="50502">MKAPCILKNRLKDVASIVLVIVLSSVISSCSPLSQNKSESNNSAVADAKNKVTIKFWAWGLSPEDFKPMLQRFEDTHPNIGVDLSVMPSLEYQQKLPISLSMHEDLDVVGMQPGMVGSLSDYLMDLDPLFRKDVGEDWLDQIKTADLKMMKQNSSAVTAVPIGDSASMMLYYNNELLTEIGLKEPSTYEDLKTIVNTLRIRKPDILPLAVGAKEGWILDEIVLTIASQKSDLYNKIRYKQGGKWDSEEYKDAVRNFKTMIDDNVISKDSADMDDTRALSLFTTGKAAMYVQGSWQASMLSSKYKEANKIPLKDVGLTALPLMYPEGKPAVRAYLDYELSISKDSRHPEEAEELLKYFTLGEGANEMGNIFFVVPSKIGFQPDKTDLLTDTAKNSYQKLQDLIANATVDRNNLSSFSDYVGKQLQRVMLTNANIDEMVQLIQKEFDAGKYVE</sequence>
<gene>
    <name evidence="5" type="ORF">D7Z26_06455</name>
</gene>
<dbReference type="Gene3D" id="3.40.190.10">
    <property type="entry name" value="Periplasmic binding protein-like II"/>
    <property type="match status" value="1"/>
</dbReference>
<dbReference type="SUPFAM" id="SSF53850">
    <property type="entry name" value="Periplasmic binding protein-like II"/>
    <property type="match status" value="1"/>
</dbReference>
<dbReference type="GO" id="GO:0030313">
    <property type="term" value="C:cell envelope"/>
    <property type="evidence" value="ECO:0007669"/>
    <property type="project" value="UniProtKB-SubCell"/>
</dbReference>
<accession>A0A494Y8R2</accession>
<evidence type="ECO:0000256" key="1">
    <source>
        <dbReference type="ARBA" id="ARBA00004196"/>
    </source>
</evidence>
<evidence type="ECO:0000256" key="2">
    <source>
        <dbReference type="ARBA" id="ARBA00008520"/>
    </source>
</evidence>
<evidence type="ECO:0000256" key="4">
    <source>
        <dbReference type="ARBA" id="ARBA00022729"/>
    </source>
</evidence>
<dbReference type="PANTHER" id="PTHR43649">
    <property type="entry name" value="ARABINOSE-BINDING PROTEIN-RELATED"/>
    <property type="match status" value="1"/>
</dbReference>
<dbReference type="RefSeq" id="WP_120975239.1">
    <property type="nucleotide sequence ID" value="NZ_RBZM01000003.1"/>
</dbReference>
<dbReference type="EMBL" id="RBZM01000003">
    <property type="protein sequence ID" value="RKP56272.1"/>
    <property type="molecule type" value="Genomic_DNA"/>
</dbReference>
<comment type="similarity">
    <text evidence="2">Belongs to the bacterial solute-binding protein 1 family.</text>
</comment>
<dbReference type="PANTHER" id="PTHR43649:SF31">
    <property type="entry name" value="SN-GLYCEROL-3-PHOSPHATE-BINDING PERIPLASMIC PROTEIN UGPB"/>
    <property type="match status" value="1"/>
</dbReference>
<protein>
    <submittedName>
        <fullName evidence="5">Extracellular solute-binding protein</fullName>
    </submittedName>
</protein>
<dbReference type="InterPro" id="IPR050490">
    <property type="entry name" value="Bact_solute-bd_prot1"/>
</dbReference>
<dbReference type="Proteomes" id="UP000282076">
    <property type="component" value="Unassembled WGS sequence"/>
</dbReference>
<organism evidence="5 6">
    <name type="scientific">Cohnella endophytica</name>
    <dbReference type="NCBI Taxonomy" id="2419778"/>
    <lineage>
        <taxon>Bacteria</taxon>
        <taxon>Bacillati</taxon>
        <taxon>Bacillota</taxon>
        <taxon>Bacilli</taxon>
        <taxon>Bacillales</taxon>
        <taxon>Paenibacillaceae</taxon>
        <taxon>Cohnella</taxon>
    </lineage>
</organism>
<keyword evidence="4" id="KW-0732">Signal</keyword>
<evidence type="ECO:0000313" key="6">
    <source>
        <dbReference type="Proteomes" id="UP000282076"/>
    </source>
</evidence>
<dbReference type="OrthoDB" id="9798191at2"/>